<accession>A0A2H3DD81</accession>
<dbReference type="AlphaFoldDB" id="A0A2H3DD81"/>
<evidence type="ECO:0000313" key="2">
    <source>
        <dbReference type="Proteomes" id="UP000217790"/>
    </source>
</evidence>
<dbReference type="InParanoid" id="A0A2H3DD81"/>
<sequence>MVQCGYPQFRRRLRLRLAKKLITHFPILKRPPPEHPPSKVSNSLDKQSKRVFTPMKPAEKWKGRISDTFDAKQEGTQKHANDSVTRQDSSMHLVPIGCKWSNNSCTYDATMFVLFNMWNANHAGLASDVKAIGNEWLELVMRSFRTFKDGLYTLEEVRDHTRRKLHRDFPTIFVYGCETSAEAVMLKMMTSPMVFASIAVCCDNGHSAPLSMQHCCVIEPTMTGRKQWTTLQQYIDITSTMPLTAEDSVCQRCTSAAYKKYTYEIVPSILTALVMFSRALVNKQIQLTVKSNLVHYNLAGVVYYGDAHYTARIVIEQASPSESLGLKATLAYGLMKDGIPIYNPGLTLLSHLTQPRLQNAILADYGLPERTYEQIIPVLKVLSKSCVDLQKVFLDGEKRDRLDELVKTVCGVHPDLRGVFTSLGFAFPVEPEPIVTPAPILVQEENQRDDIVFEAAEVTVKVLCEAGYSCAVSGVVAAYLQANDAGLPLPDCTEITVFSGDNIKTIRHLLSKHYLFYTARMKVPGSDTKSPEAEKHAVYVRALLKAINDREDGSLSWAANFLDNELQIARMELFCSTFGESQDIWRRLGYNTV</sequence>
<dbReference type="EMBL" id="KZ293691">
    <property type="protein sequence ID" value="PBK85436.1"/>
    <property type="molecule type" value="Genomic_DNA"/>
</dbReference>
<organism evidence="1 2">
    <name type="scientific">Armillaria gallica</name>
    <name type="common">Bulbous honey fungus</name>
    <name type="synonym">Armillaria bulbosa</name>
    <dbReference type="NCBI Taxonomy" id="47427"/>
    <lineage>
        <taxon>Eukaryota</taxon>
        <taxon>Fungi</taxon>
        <taxon>Dikarya</taxon>
        <taxon>Basidiomycota</taxon>
        <taxon>Agaricomycotina</taxon>
        <taxon>Agaricomycetes</taxon>
        <taxon>Agaricomycetidae</taxon>
        <taxon>Agaricales</taxon>
        <taxon>Marasmiineae</taxon>
        <taxon>Physalacriaceae</taxon>
        <taxon>Armillaria</taxon>
    </lineage>
</organism>
<proteinExistence type="predicted"/>
<protein>
    <submittedName>
        <fullName evidence="1">Uncharacterized protein</fullName>
    </submittedName>
</protein>
<gene>
    <name evidence="1" type="ORF">ARMGADRAFT_1087605</name>
</gene>
<dbReference type="OrthoDB" id="2894530at2759"/>
<keyword evidence="2" id="KW-1185">Reference proteome</keyword>
<name>A0A2H3DD81_ARMGA</name>
<evidence type="ECO:0000313" key="1">
    <source>
        <dbReference type="EMBL" id="PBK85436.1"/>
    </source>
</evidence>
<dbReference type="Proteomes" id="UP000217790">
    <property type="component" value="Unassembled WGS sequence"/>
</dbReference>
<reference evidence="2" key="1">
    <citation type="journal article" date="2017" name="Nat. Ecol. Evol.">
        <title>Genome expansion and lineage-specific genetic innovations in the forest pathogenic fungi Armillaria.</title>
        <authorList>
            <person name="Sipos G."/>
            <person name="Prasanna A.N."/>
            <person name="Walter M.C."/>
            <person name="O'Connor E."/>
            <person name="Balint B."/>
            <person name="Krizsan K."/>
            <person name="Kiss B."/>
            <person name="Hess J."/>
            <person name="Varga T."/>
            <person name="Slot J."/>
            <person name="Riley R."/>
            <person name="Boka B."/>
            <person name="Rigling D."/>
            <person name="Barry K."/>
            <person name="Lee J."/>
            <person name="Mihaltcheva S."/>
            <person name="LaButti K."/>
            <person name="Lipzen A."/>
            <person name="Waldron R."/>
            <person name="Moloney N.M."/>
            <person name="Sperisen C."/>
            <person name="Kredics L."/>
            <person name="Vagvoelgyi C."/>
            <person name="Patrignani A."/>
            <person name="Fitzpatrick D."/>
            <person name="Nagy I."/>
            <person name="Doyle S."/>
            <person name="Anderson J.B."/>
            <person name="Grigoriev I.V."/>
            <person name="Gueldener U."/>
            <person name="Muensterkoetter M."/>
            <person name="Nagy L.G."/>
        </authorList>
    </citation>
    <scope>NUCLEOTIDE SEQUENCE [LARGE SCALE GENOMIC DNA]</scope>
    <source>
        <strain evidence="2">Ar21-2</strain>
    </source>
</reference>